<reference evidence="3 4" key="1">
    <citation type="journal article" date="2019" name="Sci. Rep.">
        <title>Orb-weaving spider Araneus ventricosus genome elucidates the spidroin gene catalogue.</title>
        <authorList>
            <person name="Kono N."/>
            <person name="Nakamura H."/>
            <person name="Ohtoshi R."/>
            <person name="Moran D.A.P."/>
            <person name="Shinohara A."/>
            <person name="Yoshida Y."/>
            <person name="Fujiwara M."/>
            <person name="Mori M."/>
            <person name="Tomita M."/>
            <person name="Arakawa K."/>
        </authorList>
    </citation>
    <scope>NUCLEOTIDE SEQUENCE [LARGE SCALE GENOMIC DNA]</scope>
</reference>
<dbReference type="CDD" id="cd01647">
    <property type="entry name" value="RT_LTR"/>
    <property type="match status" value="1"/>
</dbReference>
<dbReference type="PROSITE" id="PS50878">
    <property type="entry name" value="RT_POL"/>
    <property type="match status" value="1"/>
</dbReference>
<dbReference type="OrthoDB" id="425619at2759"/>
<dbReference type="FunFam" id="3.10.10.10:FF:000003">
    <property type="entry name" value="Retrovirus-related Pol polyprotein from transposon 297-like Protein"/>
    <property type="match status" value="1"/>
</dbReference>
<accession>A0A4Y2QY35</accession>
<dbReference type="PANTHER" id="PTHR37984:SF7">
    <property type="entry name" value="INTEGRASE CATALYTIC DOMAIN-CONTAINING PROTEIN"/>
    <property type="match status" value="1"/>
</dbReference>
<dbReference type="Pfam" id="PF00078">
    <property type="entry name" value="RVT_1"/>
    <property type="match status" value="1"/>
</dbReference>
<comment type="caution">
    <text evidence="3">The sequence shown here is derived from an EMBL/GenBank/DDBJ whole genome shotgun (WGS) entry which is preliminary data.</text>
</comment>
<dbReference type="AlphaFoldDB" id="A0A4Y2QY35"/>
<dbReference type="InterPro" id="IPR043128">
    <property type="entry name" value="Rev_trsase/Diguanyl_cyclase"/>
</dbReference>
<dbReference type="SUPFAM" id="SSF53098">
    <property type="entry name" value="Ribonuclease H-like"/>
    <property type="match status" value="1"/>
</dbReference>
<dbReference type="Gene3D" id="3.30.70.270">
    <property type="match status" value="1"/>
</dbReference>
<dbReference type="PANTHER" id="PTHR37984">
    <property type="entry name" value="PROTEIN CBG26694"/>
    <property type="match status" value="1"/>
</dbReference>
<dbReference type="Proteomes" id="UP000499080">
    <property type="component" value="Unassembled WGS sequence"/>
</dbReference>
<dbReference type="EMBL" id="BGPR01015184">
    <property type="protein sequence ID" value="GBN68324.1"/>
    <property type="molecule type" value="Genomic_DNA"/>
</dbReference>
<dbReference type="SUPFAM" id="SSF56672">
    <property type="entry name" value="DNA/RNA polymerases"/>
    <property type="match status" value="1"/>
</dbReference>
<gene>
    <name evidence="3" type="primary">K02A2.6_321</name>
    <name evidence="3" type="ORF">AVEN_233448_1</name>
</gene>
<evidence type="ECO:0000313" key="4">
    <source>
        <dbReference type="Proteomes" id="UP000499080"/>
    </source>
</evidence>
<proteinExistence type="predicted"/>
<organism evidence="3 4">
    <name type="scientific">Araneus ventricosus</name>
    <name type="common">Orbweaver spider</name>
    <name type="synonym">Epeira ventricosa</name>
    <dbReference type="NCBI Taxonomy" id="182803"/>
    <lineage>
        <taxon>Eukaryota</taxon>
        <taxon>Metazoa</taxon>
        <taxon>Ecdysozoa</taxon>
        <taxon>Arthropoda</taxon>
        <taxon>Chelicerata</taxon>
        <taxon>Arachnida</taxon>
        <taxon>Araneae</taxon>
        <taxon>Araneomorphae</taxon>
        <taxon>Entelegynae</taxon>
        <taxon>Araneoidea</taxon>
        <taxon>Araneidae</taxon>
        <taxon>Araneus</taxon>
    </lineage>
</organism>
<dbReference type="Gene3D" id="3.10.10.10">
    <property type="entry name" value="HIV Type 1 Reverse Transcriptase, subunit A, domain 1"/>
    <property type="match status" value="1"/>
</dbReference>
<sequence>MKEETAAAVNSVKRNRRQNQPKQSPQEYECKKCGRKHKPRECPVYGKVCTKCNKKNHFADKCFQNSKNIHGMKVPENELEIYIDSVTEKVQENELNSDSMNKNVEIVSGTWYKSVTLHVNNKYFEIDLKLDTGAEVNILPLYVLNIVKVKPKLSETNLSLTAYGNFKLQPKGLKGCLELKLIERIDAIECSKISKNELIKQYKDVFTGTGEFPDEPYHITKKDNAIPVIHPPRRVPQALQPKLKETLDKLEKEKIVSKVNKPTDWVQSLVIVEKPNGNLRLCLDPRDLNKVIKWEHYQIPSADDIINRLEGKKIFSVVDLKDGFWHVPLDEVSSEICTFNTPFGRYKFNKMPFGIASAPEIFQKRNQKLFGDIEGVEIYFDDIIVAGNDEASHDAIMSKVLERTRSVNIKFNPDKLQYRVTEVKYVGQIISKSGIKPDADHIKAIVERPRPKPNVSKVTAPLREIIHENVDFNWGKEEEIFGVPNTVISDNIPFNSYIYKKFANDWDFNYAFISPHYSPSNGMVERAVGIAKGIMRKANEDRKDYFVGLMEYRNTPISGLNLSPAQIMFNRRLKTKLPISNKLLNAELFNNIRAKLIMRQNIQKFYYNKTAHPLSELKQKENVRILNFKNKTWEPAVIVSKHKLHPRSYLVKDKFGKILRRNRKHIRKSNTPFNIETDPNGEIINTSQSDSEVTLNSQTFNRSDCNVQRSHRVRKPPSYLSDYVV</sequence>
<name>A0A4Y2QY35_ARAVE</name>
<feature type="domain" description="Reverse transcriptase" evidence="2">
    <location>
        <begin position="253"/>
        <end position="430"/>
    </location>
</feature>
<evidence type="ECO:0000313" key="3">
    <source>
        <dbReference type="EMBL" id="GBN68324.1"/>
    </source>
</evidence>
<dbReference type="InterPro" id="IPR000477">
    <property type="entry name" value="RT_dom"/>
</dbReference>
<dbReference type="GO" id="GO:0003676">
    <property type="term" value="F:nucleic acid binding"/>
    <property type="evidence" value="ECO:0007669"/>
    <property type="project" value="InterPro"/>
</dbReference>
<evidence type="ECO:0000259" key="2">
    <source>
        <dbReference type="PROSITE" id="PS50878"/>
    </source>
</evidence>
<evidence type="ECO:0000256" key="1">
    <source>
        <dbReference type="SAM" id="MobiDB-lite"/>
    </source>
</evidence>
<dbReference type="InterPro" id="IPR012337">
    <property type="entry name" value="RNaseH-like_sf"/>
</dbReference>
<keyword evidence="4" id="KW-1185">Reference proteome</keyword>
<dbReference type="InterPro" id="IPR036397">
    <property type="entry name" value="RNaseH_sf"/>
</dbReference>
<dbReference type="Gene3D" id="3.30.420.10">
    <property type="entry name" value="Ribonuclease H-like superfamily/Ribonuclease H"/>
    <property type="match status" value="1"/>
</dbReference>
<dbReference type="InterPro" id="IPR043502">
    <property type="entry name" value="DNA/RNA_pol_sf"/>
</dbReference>
<feature type="region of interest" description="Disordered" evidence="1">
    <location>
        <begin position="1"/>
        <end position="27"/>
    </location>
</feature>
<protein>
    <submittedName>
        <fullName evidence="3">Uncharacterized protein K02A2.6</fullName>
    </submittedName>
</protein>
<dbReference type="InterPro" id="IPR050951">
    <property type="entry name" value="Retrovirus_Pol_polyprotein"/>
</dbReference>
<dbReference type="GO" id="GO:0042575">
    <property type="term" value="C:DNA polymerase complex"/>
    <property type="evidence" value="ECO:0007669"/>
    <property type="project" value="UniProtKB-ARBA"/>
</dbReference>
<dbReference type="GO" id="GO:0071897">
    <property type="term" value="P:DNA biosynthetic process"/>
    <property type="evidence" value="ECO:0007669"/>
    <property type="project" value="UniProtKB-ARBA"/>
</dbReference>